<comment type="caution">
    <text evidence="4">The sequence shown here is derived from an EMBL/GenBank/DDBJ whole genome shotgun (WGS) entry which is preliminary data.</text>
</comment>
<dbReference type="PANTHER" id="PTHR22639">
    <property type="entry name" value="GAG-RELATED PROTEIN"/>
    <property type="match status" value="1"/>
</dbReference>
<dbReference type="InterPro" id="IPR036691">
    <property type="entry name" value="Endo/exonu/phosph_ase_sf"/>
</dbReference>
<feature type="domain" description="CCHC-type" evidence="3">
    <location>
        <begin position="247"/>
        <end position="262"/>
    </location>
</feature>
<dbReference type="Gene3D" id="4.10.60.10">
    <property type="entry name" value="Zinc finger, CCHC-type"/>
    <property type="match status" value="1"/>
</dbReference>
<evidence type="ECO:0000256" key="2">
    <source>
        <dbReference type="SAM" id="MobiDB-lite"/>
    </source>
</evidence>
<evidence type="ECO:0000313" key="4">
    <source>
        <dbReference type="EMBL" id="KAG2189641.1"/>
    </source>
</evidence>
<dbReference type="SUPFAM" id="SSF56219">
    <property type="entry name" value="DNase I-like"/>
    <property type="match status" value="1"/>
</dbReference>
<evidence type="ECO:0000256" key="1">
    <source>
        <dbReference type="PROSITE-ProRule" id="PRU00047"/>
    </source>
</evidence>
<proteinExistence type="predicted"/>
<dbReference type="OrthoDB" id="2282763at2759"/>
<dbReference type="Pfam" id="PF03372">
    <property type="entry name" value="Exo_endo_phos"/>
    <property type="match status" value="1"/>
</dbReference>
<dbReference type="AlphaFoldDB" id="A0A8H7QC32"/>
<dbReference type="GO" id="GO:0003824">
    <property type="term" value="F:catalytic activity"/>
    <property type="evidence" value="ECO:0007669"/>
    <property type="project" value="InterPro"/>
</dbReference>
<dbReference type="InterPro" id="IPR005135">
    <property type="entry name" value="Endo/exonuclease/phosphatase"/>
</dbReference>
<dbReference type="InterPro" id="IPR001878">
    <property type="entry name" value="Znf_CCHC"/>
</dbReference>
<organism evidence="4 5">
    <name type="scientific">Mucor plumbeus</name>
    <dbReference type="NCBI Taxonomy" id="97098"/>
    <lineage>
        <taxon>Eukaryota</taxon>
        <taxon>Fungi</taxon>
        <taxon>Fungi incertae sedis</taxon>
        <taxon>Mucoromycota</taxon>
        <taxon>Mucoromycotina</taxon>
        <taxon>Mucoromycetes</taxon>
        <taxon>Mucorales</taxon>
        <taxon>Mucorineae</taxon>
        <taxon>Mucoraceae</taxon>
        <taxon>Mucor</taxon>
    </lineage>
</organism>
<name>A0A8H7QC32_9FUNG</name>
<keyword evidence="1" id="KW-0863">Zinc-finger</keyword>
<keyword evidence="5" id="KW-1185">Reference proteome</keyword>
<dbReference type="PANTHER" id="PTHR22639:SF3">
    <property type="entry name" value="ZINC FINGER CCHC DOMAIN-CONTAINING PROTEIN 3"/>
    <property type="match status" value="1"/>
</dbReference>
<feature type="domain" description="CCHC-type" evidence="3">
    <location>
        <begin position="266"/>
        <end position="283"/>
    </location>
</feature>
<evidence type="ECO:0000313" key="5">
    <source>
        <dbReference type="Proteomes" id="UP000650833"/>
    </source>
</evidence>
<accession>A0A8H7QC32</accession>
<reference evidence="4" key="1">
    <citation type="submission" date="2020-12" db="EMBL/GenBank/DDBJ databases">
        <title>Metabolic potential, ecology and presence of endohyphal bacteria is reflected in genomic diversity of Mucoromycotina.</title>
        <authorList>
            <person name="Muszewska A."/>
            <person name="Okrasinska A."/>
            <person name="Steczkiewicz K."/>
            <person name="Drgas O."/>
            <person name="Orlowska M."/>
            <person name="Perlinska-Lenart U."/>
            <person name="Aleksandrzak-Piekarczyk T."/>
            <person name="Szatraj K."/>
            <person name="Zielenkiewicz U."/>
            <person name="Pilsyk S."/>
            <person name="Malc E."/>
            <person name="Mieczkowski P."/>
            <person name="Kruszewska J.S."/>
            <person name="Biernat P."/>
            <person name="Pawlowska J."/>
        </authorList>
    </citation>
    <scope>NUCLEOTIDE SEQUENCE</scope>
    <source>
        <strain evidence="4">CBS 226.32</strain>
    </source>
</reference>
<feature type="non-terminal residue" evidence="4">
    <location>
        <position position="1012"/>
    </location>
</feature>
<dbReference type="GO" id="GO:0003690">
    <property type="term" value="F:double-stranded DNA binding"/>
    <property type="evidence" value="ECO:0007669"/>
    <property type="project" value="InterPro"/>
</dbReference>
<dbReference type="Gene3D" id="3.60.10.10">
    <property type="entry name" value="Endonuclease/exonuclease/phosphatase"/>
    <property type="match status" value="1"/>
</dbReference>
<dbReference type="Proteomes" id="UP000650833">
    <property type="component" value="Unassembled WGS sequence"/>
</dbReference>
<dbReference type="EMBL" id="JAEPRC010001313">
    <property type="protein sequence ID" value="KAG2189641.1"/>
    <property type="molecule type" value="Genomic_DNA"/>
</dbReference>
<sequence length="1012" mass="112368">MAPLPTETWAIMASRHGQKRFVQQNKRRINTTVEIPLVGSILYEDDDLKGQILASKAMAIVQQSLSSGSVLFSFQKTLFADRVEAYKLIQEQISSKVEFRPLSLYDVRDDGSLLIEAKFTDTDHAKQAMMDGVKVQGVMYKASSSKESAEFGDIKHVQLTLLRMTEKETFLHDVMESLSYFGRVLQVKQFTRNGYFEGKISVILDTSVGYQVGESEWQEARPLDRMVYLSEFDCYASATYKGAPPVCHFCGHSGHVRAKCPELAKRKCFGCNKHGHMIRFCPEGKQENYLKKQKVSHDTGSSTSKEVEEKTQAREASMKVSDFIDLEKLGEGKAEIDESGKKAEDVIIDSEDEYVDDVSDTEHSDLNCTEYEEQMEMEKERYDDGEQDIVMLPGGNLSEKVGDVGGYTSRGSAHSKYASESVAVAMKVDTPAEMLKLSTLQSRTQRKLDAFDSKLKQGSAGNKGSLGGKISGLSNIKTAGADASANTKTSKIDKNAVKRTTSTKDIAQFSSYLRSKSLNIDILCLQEVSQFRSQSTLTESQIRAFSFAFPNCSLVVSKHCAIICLNSRFSLVDTEVLLDERCIVASVMDTQSNVLCKVANIYGPAQSSDRPSFLSQFLSLSIWSEVLNTPWMLMGDFNIHLHSLSVSRQADVAPFVHWLRTHFINCHPEGLPTFPKSNTCIDYIFGQSSLAPRLANSQLLYMPSGWTDHCLLTVDMLPATANIGPGSWRFNPTLLDDKEFLALLNATVSLFFSDAVGCGRSKGVNTSQGGSGDPESNVARWESFKLLLKCCAQKYTRGMKARFKNKVFTLQLERIRALSASVSGVRTSGASIVDQTDRVSTALGDSEQVRQLEVLIDNQIQKETSQNMLRSATRWHEQGERNNKYFYRVIKERQSQQTIQSLKCSTTGDILADAAAINREAQGFYQKLYTPDAVDVEAIDTLLGNIPPEVGLSSLDADKLMEMPSRDVVFSLLTHSPKSKSPGLDGLPFELYQYLAGSCSDFLDLLVDVLSD</sequence>
<dbReference type="GO" id="GO:0008270">
    <property type="term" value="F:zinc ion binding"/>
    <property type="evidence" value="ECO:0007669"/>
    <property type="project" value="UniProtKB-KW"/>
</dbReference>
<dbReference type="SUPFAM" id="SSF57756">
    <property type="entry name" value="Retrovirus zinc finger-like domains"/>
    <property type="match status" value="1"/>
</dbReference>
<dbReference type="SMART" id="SM00343">
    <property type="entry name" value="ZnF_C2HC"/>
    <property type="match status" value="2"/>
</dbReference>
<keyword evidence="1" id="KW-0862">Zinc</keyword>
<evidence type="ECO:0000259" key="3">
    <source>
        <dbReference type="PROSITE" id="PS50158"/>
    </source>
</evidence>
<feature type="region of interest" description="Disordered" evidence="2">
    <location>
        <begin position="294"/>
        <end position="314"/>
    </location>
</feature>
<dbReference type="InterPro" id="IPR036875">
    <property type="entry name" value="Znf_CCHC_sf"/>
</dbReference>
<dbReference type="GO" id="GO:0003723">
    <property type="term" value="F:RNA binding"/>
    <property type="evidence" value="ECO:0007669"/>
    <property type="project" value="InterPro"/>
</dbReference>
<dbReference type="PROSITE" id="PS50158">
    <property type="entry name" value="ZF_CCHC"/>
    <property type="match status" value="2"/>
</dbReference>
<protein>
    <recommendedName>
        <fullName evidence="3">CCHC-type domain-containing protein</fullName>
    </recommendedName>
</protein>
<feature type="compositionally biased region" description="Basic and acidic residues" evidence="2">
    <location>
        <begin position="305"/>
        <end position="314"/>
    </location>
</feature>
<dbReference type="InterPro" id="IPR042509">
    <property type="entry name" value="ZCCHC3"/>
</dbReference>
<gene>
    <name evidence="4" type="ORF">INT46_000682</name>
</gene>
<keyword evidence="1" id="KW-0479">Metal-binding</keyword>